<dbReference type="EMBL" id="JAAEDH010000003">
    <property type="protein sequence ID" value="MBR0654406.1"/>
    <property type="molecule type" value="Genomic_DNA"/>
</dbReference>
<dbReference type="InterPro" id="IPR005064">
    <property type="entry name" value="BUG"/>
</dbReference>
<dbReference type="Gene3D" id="3.40.190.150">
    <property type="entry name" value="Bordetella uptake gene, domain 1"/>
    <property type="match status" value="1"/>
</dbReference>
<dbReference type="SUPFAM" id="SSF53850">
    <property type="entry name" value="Periplasmic binding protein-like II"/>
    <property type="match status" value="1"/>
</dbReference>
<comment type="similarity">
    <text evidence="1">Belongs to the UPF0065 (bug) family.</text>
</comment>
<organism evidence="3 4">
    <name type="scientific">Plastoroseomonas arctica</name>
    <dbReference type="NCBI Taxonomy" id="1509237"/>
    <lineage>
        <taxon>Bacteria</taxon>
        <taxon>Pseudomonadati</taxon>
        <taxon>Pseudomonadota</taxon>
        <taxon>Alphaproteobacteria</taxon>
        <taxon>Acetobacterales</taxon>
        <taxon>Acetobacteraceae</taxon>
        <taxon>Plastoroseomonas</taxon>
    </lineage>
</organism>
<dbReference type="CDD" id="cd07012">
    <property type="entry name" value="PBP2_Bug_TTT"/>
    <property type="match status" value="1"/>
</dbReference>
<dbReference type="Proteomes" id="UP001196068">
    <property type="component" value="Unassembled WGS sequence"/>
</dbReference>
<dbReference type="PIRSF" id="PIRSF017082">
    <property type="entry name" value="YflP"/>
    <property type="match status" value="1"/>
</dbReference>
<evidence type="ECO:0000256" key="2">
    <source>
        <dbReference type="SAM" id="SignalP"/>
    </source>
</evidence>
<evidence type="ECO:0000313" key="3">
    <source>
        <dbReference type="EMBL" id="MBR0654406.1"/>
    </source>
</evidence>
<name>A0AAF1JV68_9PROT</name>
<dbReference type="Gene3D" id="3.40.190.10">
    <property type="entry name" value="Periplasmic binding protein-like II"/>
    <property type="match status" value="1"/>
</dbReference>
<evidence type="ECO:0000256" key="1">
    <source>
        <dbReference type="ARBA" id="ARBA00006987"/>
    </source>
</evidence>
<reference evidence="3" key="1">
    <citation type="submission" date="2020-01" db="EMBL/GenBank/DDBJ databases">
        <authorList>
            <person name="Rat A."/>
        </authorList>
    </citation>
    <scope>NUCLEOTIDE SEQUENCE</scope>
    <source>
        <strain evidence="3">LMG 28251</strain>
    </source>
</reference>
<dbReference type="AlphaFoldDB" id="A0AAF1JV68"/>
<dbReference type="InterPro" id="IPR042100">
    <property type="entry name" value="Bug_dom1"/>
</dbReference>
<proteinExistence type="inferred from homology"/>
<keyword evidence="2" id="KW-0732">Signal</keyword>
<dbReference type="RefSeq" id="WP_211873217.1">
    <property type="nucleotide sequence ID" value="NZ_JAAEDH010000003.1"/>
</dbReference>
<protein>
    <submittedName>
        <fullName evidence="3">Tripartite tricarboxylate transporter substrate binding protein</fullName>
    </submittedName>
</protein>
<feature type="signal peptide" evidence="2">
    <location>
        <begin position="1"/>
        <end position="27"/>
    </location>
</feature>
<comment type="caution">
    <text evidence="3">The sequence shown here is derived from an EMBL/GenBank/DDBJ whole genome shotgun (WGS) entry which is preliminary data.</text>
</comment>
<keyword evidence="4" id="KW-1185">Reference proteome</keyword>
<feature type="chain" id="PRO_5042232854" evidence="2">
    <location>
        <begin position="28"/>
        <end position="326"/>
    </location>
</feature>
<accession>A0AAF1JV68</accession>
<dbReference type="PANTHER" id="PTHR42928">
    <property type="entry name" value="TRICARBOXYLATE-BINDING PROTEIN"/>
    <property type="match status" value="1"/>
</dbReference>
<evidence type="ECO:0000313" key="4">
    <source>
        <dbReference type="Proteomes" id="UP001196068"/>
    </source>
</evidence>
<dbReference type="PANTHER" id="PTHR42928:SF5">
    <property type="entry name" value="BLR1237 PROTEIN"/>
    <property type="match status" value="1"/>
</dbReference>
<sequence length="326" mass="35502">MDPISPGLGRRAALALGAAALAMPAIAQPRFPERPIRLIVPWPPGGSADSQLRGVAEICSRKLGQPMLVDNRSGAGGTLHALHLAREARPDGYTVGQMHLSVLRRPFLVRTPQWDPVNDFTHIIGMTGWLFGVAVRADSPHRTWADYIAFARANPGRLTFSTSGIATTNHIAMEDIAQRLGVEFVHVPFRGANEGVTAVLGGNVDSIADSSTWAPQVEAGSMRLLCVWSAERAARFPNVPTLKELGIDIVVNSPYGISGPPRMDPGVVRVLHDAMKEALFDPQNAAVRAQFDMPLVYLDTEAYRDFVVQRVAYEQAMVQRLGLRME</sequence>
<reference evidence="3" key="2">
    <citation type="journal article" date="2021" name="Syst. Appl. Microbiol.">
        <title>Roseomonas hellenica sp. nov., isolated from roots of wild-growing Alkanna tinctoria.</title>
        <authorList>
            <person name="Rat A."/>
            <person name="Naranjo H.D."/>
            <person name="Lebbe L."/>
            <person name="Cnockaert M."/>
            <person name="Krigas N."/>
            <person name="Grigoriadou K."/>
            <person name="Maloupa E."/>
            <person name="Willems A."/>
        </authorList>
    </citation>
    <scope>NUCLEOTIDE SEQUENCE</scope>
    <source>
        <strain evidence="3">LMG 28251</strain>
    </source>
</reference>
<dbReference type="Pfam" id="PF03401">
    <property type="entry name" value="TctC"/>
    <property type="match status" value="1"/>
</dbReference>
<gene>
    <name evidence="3" type="ORF">GXW79_04860</name>
</gene>